<dbReference type="STRING" id="2045.KR76_09095"/>
<evidence type="ECO:0000313" key="1">
    <source>
        <dbReference type="EMBL" id="AIY16877.1"/>
    </source>
</evidence>
<accession>A0A0A1DJQ9</accession>
<gene>
    <name evidence="1" type="ORF">KR76_09095</name>
</gene>
<protein>
    <submittedName>
        <fullName evidence="1">Uncharacterized protein</fullName>
    </submittedName>
</protein>
<organism evidence="1 2">
    <name type="scientific">Nocardioides simplex</name>
    <name type="common">Arthrobacter simplex</name>
    <dbReference type="NCBI Taxonomy" id="2045"/>
    <lineage>
        <taxon>Bacteria</taxon>
        <taxon>Bacillati</taxon>
        <taxon>Actinomycetota</taxon>
        <taxon>Actinomycetes</taxon>
        <taxon>Propionibacteriales</taxon>
        <taxon>Nocardioidaceae</taxon>
        <taxon>Pimelobacter</taxon>
    </lineage>
</organism>
<sequence length="61" mass="6161">MLTRALTLTAGPFLVAFAALVLVVAGLESRGRLRSAAGRRTVVACAALLGLAPVVLSLLTA</sequence>
<name>A0A0A1DJQ9_NOCSI</name>
<dbReference type="AlphaFoldDB" id="A0A0A1DJQ9"/>
<dbReference type="EMBL" id="CP009896">
    <property type="protein sequence ID" value="AIY16877.1"/>
    <property type="molecule type" value="Genomic_DNA"/>
</dbReference>
<reference evidence="1 2" key="1">
    <citation type="journal article" date="2015" name="Genome Announc.">
        <title>Complete Genome Sequence of Steroid-Transforming Nocardioides simplex VKM Ac-2033D.</title>
        <authorList>
            <person name="Shtratnikova V.Y."/>
            <person name="Schelkunov M.I."/>
            <person name="Pekov Y.A."/>
            <person name="Fokina V.V."/>
            <person name="Logacheva M.D."/>
            <person name="Sokolov S.L."/>
            <person name="Bragin E.Y."/>
            <person name="Ashapkin V.V."/>
            <person name="Donova M.V."/>
        </authorList>
    </citation>
    <scope>NUCLEOTIDE SEQUENCE [LARGE SCALE GENOMIC DNA]</scope>
    <source>
        <strain evidence="1 2">VKM Ac-2033D</strain>
    </source>
</reference>
<evidence type="ECO:0000313" key="2">
    <source>
        <dbReference type="Proteomes" id="UP000030300"/>
    </source>
</evidence>
<keyword evidence="2" id="KW-1185">Reference proteome</keyword>
<dbReference type="RefSeq" id="WP_038677837.1">
    <property type="nucleotide sequence ID" value="NZ_BJMC01000008.1"/>
</dbReference>
<dbReference type="Proteomes" id="UP000030300">
    <property type="component" value="Chromosome"/>
</dbReference>
<proteinExistence type="predicted"/>
<dbReference type="HOGENOM" id="CLU_2918048_0_0_11"/>
<dbReference type="KEGG" id="psim:KR76_09095"/>
<dbReference type="GeneID" id="96609059"/>